<dbReference type="Pfam" id="PF17900">
    <property type="entry name" value="Peptidase_M1_N"/>
    <property type="match status" value="1"/>
</dbReference>
<evidence type="ECO:0000256" key="13">
    <source>
        <dbReference type="ARBA" id="ARBA00031533"/>
    </source>
</evidence>
<reference evidence="18" key="1">
    <citation type="journal article" date="2019" name="Int. J. Syst. Evol. Microbiol.">
        <title>The Global Catalogue of Microorganisms (GCM) 10K type strain sequencing project: providing services to taxonomists for standard genome sequencing and annotation.</title>
        <authorList>
            <consortium name="The Broad Institute Genomics Platform"/>
            <consortium name="The Broad Institute Genome Sequencing Center for Infectious Disease"/>
            <person name="Wu L."/>
            <person name="Ma J."/>
        </authorList>
    </citation>
    <scope>NUCLEOTIDE SEQUENCE [LARGE SCALE GENOMIC DNA]</scope>
    <source>
        <strain evidence="18">JCM 10696</strain>
    </source>
</reference>
<evidence type="ECO:0000256" key="8">
    <source>
        <dbReference type="ARBA" id="ARBA00022723"/>
    </source>
</evidence>
<dbReference type="Gene3D" id="2.60.40.1730">
    <property type="entry name" value="tricorn interacting facor f3 domain"/>
    <property type="match status" value="1"/>
</dbReference>
<dbReference type="SUPFAM" id="SSF55486">
    <property type="entry name" value="Metalloproteases ('zincins'), catalytic domain"/>
    <property type="match status" value="1"/>
</dbReference>
<dbReference type="PRINTS" id="PR00756">
    <property type="entry name" value="ALADIPTASE"/>
</dbReference>
<evidence type="ECO:0000256" key="3">
    <source>
        <dbReference type="ARBA" id="ARBA00010136"/>
    </source>
</evidence>
<dbReference type="PANTHER" id="PTHR11533:SF174">
    <property type="entry name" value="PUROMYCIN-SENSITIVE AMINOPEPTIDASE-RELATED"/>
    <property type="match status" value="1"/>
</dbReference>
<comment type="caution">
    <text evidence="17">The sequence shown here is derived from an EMBL/GenBank/DDBJ whole genome shotgun (WGS) entry which is preliminary data.</text>
</comment>
<evidence type="ECO:0000256" key="9">
    <source>
        <dbReference type="ARBA" id="ARBA00022801"/>
    </source>
</evidence>
<dbReference type="GO" id="GO:0004177">
    <property type="term" value="F:aminopeptidase activity"/>
    <property type="evidence" value="ECO:0007669"/>
    <property type="project" value="UniProtKB-KW"/>
</dbReference>
<evidence type="ECO:0000259" key="14">
    <source>
        <dbReference type="Pfam" id="PF01433"/>
    </source>
</evidence>
<dbReference type="CDD" id="cd09602">
    <property type="entry name" value="M1_APN"/>
    <property type="match status" value="1"/>
</dbReference>
<dbReference type="Pfam" id="PF11838">
    <property type="entry name" value="ERAP1_C"/>
    <property type="match status" value="1"/>
</dbReference>
<organism evidence="17 18">
    <name type="scientific">Actinocorallia libanotica</name>
    <dbReference type="NCBI Taxonomy" id="46162"/>
    <lineage>
        <taxon>Bacteria</taxon>
        <taxon>Bacillati</taxon>
        <taxon>Actinomycetota</taxon>
        <taxon>Actinomycetes</taxon>
        <taxon>Streptosporangiales</taxon>
        <taxon>Thermomonosporaceae</taxon>
        <taxon>Actinocorallia</taxon>
    </lineage>
</organism>
<comment type="cofactor">
    <cofactor evidence="2">
        <name>Zn(2+)</name>
        <dbReference type="ChEBI" id="CHEBI:29105"/>
    </cofactor>
</comment>
<feature type="domain" description="ERAP1-like C-terminal" evidence="15">
    <location>
        <begin position="527"/>
        <end position="836"/>
    </location>
</feature>
<feature type="domain" description="Aminopeptidase N-like N-terminal" evidence="16">
    <location>
        <begin position="128"/>
        <end position="192"/>
    </location>
</feature>
<dbReference type="InterPro" id="IPR014782">
    <property type="entry name" value="Peptidase_M1_dom"/>
</dbReference>
<evidence type="ECO:0000256" key="1">
    <source>
        <dbReference type="ARBA" id="ARBA00000098"/>
    </source>
</evidence>
<dbReference type="SUPFAM" id="SSF63737">
    <property type="entry name" value="Leukotriene A4 hydrolase N-terminal domain"/>
    <property type="match status" value="1"/>
</dbReference>
<evidence type="ECO:0000256" key="11">
    <source>
        <dbReference type="ARBA" id="ARBA00023049"/>
    </source>
</evidence>
<evidence type="ECO:0000256" key="5">
    <source>
        <dbReference type="ARBA" id="ARBA00015611"/>
    </source>
</evidence>
<dbReference type="RefSeq" id="WP_344239474.1">
    <property type="nucleotide sequence ID" value="NZ_BAAAHH010000006.1"/>
</dbReference>
<dbReference type="Pfam" id="PF01433">
    <property type="entry name" value="Peptidase_M1"/>
    <property type="match status" value="1"/>
</dbReference>
<keyword evidence="18" id="KW-1185">Reference proteome</keyword>
<keyword evidence="10" id="KW-0862">Zinc</keyword>
<evidence type="ECO:0000256" key="4">
    <source>
        <dbReference type="ARBA" id="ARBA00012564"/>
    </source>
</evidence>
<accession>A0ABP4BB06</accession>
<evidence type="ECO:0000256" key="10">
    <source>
        <dbReference type="ARBA" id="ARBA00022833"/>
    </source>
</evidence>
<evidence type="ECO:0000256" key="6">
    <source>
        <dbReference type="ARBA" id="ARBA00022438"/>
    </source>
</evidence>
<evidence type="ECO:0000259" key="16">
    <source>
        <dbReference type="Pfam" id="PF17900"/>
    </source>
</evidence>
<dbReference type="EC" id="3.4.11.2" evidence="4"/>
<dbReference type="InterPro" id="IPR027268">
    <property type="entry name" value="Peptidase_M4/M1_CTD_sf"/>
</dbReference>
<comment type="catalytic activity">
    <reaction evidence="1">
        <text>Release of an N-terminal amino acid, Xaa-|-Yaa- from a peptide, amide or arylamide. Xaa is preferably Ala, but may be most amino acids including Pro (slow action). When a terminal hydrophobic residue is followed by a prolyl residue, the two may be released as an intact Xaa-Pro dipeptide.</text>
        <dbReference type="EC" id="3.4.11.2"/>
    </reaction>
</comment>
<gene>
    <name evidence="17" type="primary">pepN</name>
    <name evidence="17" type="ORF">GCM10009550_21810</name>
</gene>
<evidence type="ECO:0000256" key="2">
    <source>
        <dbReference type="ARBA" id="ARBA00001947"/>
    </source>
</evidence>
<keyword evidence="9" id="KW-0378">Hydrolase</keyword>
<evidence type="ECO:0000256" key="12">
    <source>
        <dbReference type="ARBA" id="ARBA00029811"/>
    </source>
</evidence>
<dbReference type="InterPro" id="IPR012778">
    <property type="entry name" value="Pept_M1_aminopeptidase"/>
</dbReference>
<dbReference type="InterPro" id="IPR042097">
    <property type="entry name" value="Aminopeptidase_N-like_N_sf"/>
</dbReference>
<comment type="similarity">
    <text evidence="3">Belongs to the peptidase M1 family.</text>
</comment>
<dbReference type="Proteomes" id="UP001500665">
    <property type="component" value="Unassembled WGS sequence"/>
</dbReference>
<evidence type="ECO:0000259" key="15">
    <source>
        <dbReference type="Pfam" id="PF11838"/>
    </source>
</evidence>
<dbReference type="InterPro" id="IPR045357">
    <property type="entry name" value="Aminopeptidase_N-like_N"/>
</dbReference>
<dbReference type="InterPro" id="IPR001930">
    <property type="entry name" value="Peptidase_M1"/>
</dbReference>
<dbReference type="InterPro" id="IPR024571">
    <property type="entry name" value="ERAP1-like_C_dom"/>
</dbReference>
<evidence type="ECO:0000256" key="7">
    <source>
        <dbReference type="ARBA" id="ARBA00022670"/>
    </source>
</evidence>
<dbReference type="PANTHER" id="PTHR11533">
    <property type="entry name" value="PROTEASE M1 ZINC METALLOPROTEASE"/>
    <property type="match status" value="1"/>
</dbReference>
<evidence type="ECO:0000313" key="18">
    <source>
        <dbReference type="Proteomes" id="UP001500665"/>
    </source>
</evidence>
<evidence type="ECO:0000313" key="17">
    <source>
        <dbReference type="EMBL" id="GAA0946834.1"/>
    </source>
</evidence>
<keyword evidence="6 17" id="KW-0031">Aminopeptidase</keyword>
<dbReference type="Gene3D" id="1.10.390.10">
    <property type="entry name" value="Neutral Protease Domain 2"/>
    <property type="match status" value="1"/>
</dbReference>
<dbReference type="EMBL" id="BAAAHH010000006">
    <property type="protein sequence ID" value="GAA0946834.1"/>
    <property type="molecule type" value="Genomic_DNA"/>
</dbReference>
<feature type="domain" description="Peptidase M1 membrane alanine aminopeptidase" evidence="14">
    <location>
        <begin position="232"/>
        <end position="445"/>
    </location>
</feature>
<name>A0ABP4BB06_9ACTN</name>
<sequence>MAGNLTRDEARERARLLTVESYEVELDITAGNGEGAVSTGTERFGSVTTVRFGAEAGASTFIDLHDAVVTEAVLNGTPLDPSTYDAEKGRLPLPALAEDNELVVRADILYSRSGEGLHRMVDPVDGGVYLYTQFETADAHRMFACFDQPDLKAAHAFTVTAPQAWQVISNTAPEQDGGVWRFPATEKISTYITALVAGPYHVVRDSYDGGRIPLGIYCRASLAEFLDADAIFEVTKQGFEYFERVFDYPYPFGKYDQLFVPEFNAGAMENAGCVTFLEDYVFRSRVTDAAYERRAETILHEMAHMWFGDLVTMRWWDDLWLNESFATYMSVLCQAEATRWKTAWTTFANMEKAWAYRQDQLPSTHPIAADIPDIRAVEVNFDGITYAKGASVLKQLVAYVGLENFLEGVRRYFQRHAWGNTVLADLLDALEETSGRELTSWSKEWLETSQVNTLRPAYEVDASGAFTSFAVLQEAVPEYPTLRSHRLAIGLYDRTDEGLVRRKRVELDVVGARTEVPELVGERRPDLVLVNDDDLTYAKVRLDEHSLNTLVSSIGQIKESLPRALCWSAAWDMCRDAEMATRDYVKLVLSGIGGVSDITVAQTLLRQARTALGQYADPAWRESGLRLMADGLFELARAAEPGSDFQLNYVQAFTGAAVAGPHLDFVKGLLDGTTELEGLKVDTDLRWTLLRRLVVRGRAGEAEIEAEHRRDATAAGERHAAACRAAIPTPEAKRAAWDRVIAGDLPNAVFRATLGGFVEPDQAELLEPYTEEYFAEVGRVWREWSSDMSQTFAEVAYPFLNISQATIDRTDAYIEAEKPPSALLRLLSEGRDGVARALRARAKDAAAG</sequence>
<dbReference type="NCBIfam" id="TIGR02412">
    <property type="entry name" value="pepN_strep_liv"/>
    <property type="match status" value="1"/>
</dbReference>
<dbReference type="InterPro" id="IPR050344">
    <property type="entry name" value="Peptidase_M1_aminopeptidases"/>
</dbReference>
<keyword evidence="7" id="KW-0645">Protease</keyword>
<protein>
    <recommendedName>
        <fullName evidence="5">Aminopeptidase N</fullName>
        <ecNumber evidence="4">3.4.11.2</ecNumber>
    </recommendedName>
    <alternativeName>
        <fullName evidence="12">Alanine aminopeptidase</fullName>
    </alternativeName>
    <alternativeName>
        <fullName evidence="13">Lysyl aminopeptidase</fullName>
    </alternativeName>
</protein>
<keyword evidence="8" id="KW-0479">Metal-binding</keyword>
<keyword evidence="11" id="KW-0482">Metalloprotease</keyword>
<proteinExistence type="inferred from homology"/>